<comment type="similarity">
    <text evidence="1">Belongs to the 'GDSL' lipolytic enzyme family.</text>
</comment>
<gene>
    <name evidence="2" type="ORF">F3Y22_tig00111088pilonHSYRG00117</name>
</gene>
<dbReference type="PANTHER" id="PTHR45642:SF12">
    <property type="entry name" value="OS09G0132900 PROTEIN"/>
    <property type="match status" value="1"/>
</dbReference>
<dbReference type="InterPro" id="IPR036514">
    <property type="entry name" value="SGNH_hydro_sf"/>
</dbReference>
<name>A0A6A2Z1V9_HIBSY</name>
<protein>
    <submittedName>
        <fullName evidence="2">Zinc finger protein</fullName>
    </submittedName>
</protein>
<evidence type="ECO:0000313" key="3">
    <source>
        <dbReference type="Proteomes" id="UP000436088"/>
    </source>
</evidence>
<sequence>MSLGTNDFLENYYTFPTRRSQFSVRQYQDFLLELCDNFIRELHGLGVQKLSITGLPPMECLPLEKATNILGQNDCVPEYSNVALEFNRKLEGLVGKLNKELAGMRMASAPAYDIFYQIITKPSQFDTAVTTITSVKHEYNHRLNGFAAAGPLTWFEVTDVACCSTENIKRIKNGTVILGSCQRARSYSKRGNRPLEDQIYSSPINRVLACSFERKPSTSHFEKKSTPLPPFSSLDGSLSLLPGIVVVERELVK</sequence>
<dbReference type="PANTHER" id="PTHR45642">
    <property type="entry name" value="GDSL ESTERASE/LIPASE EXL3"/>
    <property type="match status" value="1"/>
</dbReference>
<evidence type="ECO:0000256" key="1">
    <source>
        <dbReference type="ARBA" id="ARBA00008668"/>
    </source>
</evidence>
<dbReference type="EMBL" id="VEPZ02001227">
    <property type="protein sequence ID" value="KAE8685904.1"/>
    <property type="molecule type" value="Genomic_DNA"/>
</dbReference>
<dbReference type="Gene3D" id="3.40.50.1110">
    <property type="entry name" value="SGNH hydrolase"/>
    <property type="match status" value="1"/>
</dbReference>
<evidence type="ECO:0000313" key="2">
    <source>
        <dbReference type="EMBL" id="KAE8685904.1"/>
    </source>
</evidence>
<proteinExistence type="inferred from homology"/>
<dbReference type="AlphaFoldDB" id="A0A6A2Z1V9"/>
<dbReference type="InterPro" id="IPR050592">
    <property type="entry name" value="GDSL_lipolytic_enzyme"/>
</dbReference>
<dbReference type="Pfam" id="PF00657">
    <property type="entry name" value="Lipase_GDSL"/>
    <property type="match status" value="1"/>
</dbReference>
<dbReference type="InterPro" id="IPR001087">
    <property type="entry name" value="GDSL"/>
</dbReference>
<dbReference type="GO" id="GO:0016788">
    <property type="term" value="F:hydrolase activity, acting on ester bonds"/>
    <property type="evidence" value="ECO:0007669"/>
    <property type="project" value="InterPro"/>
</dbReference>
<reference evidence="2" key="1">
    <citation type="submission" date="2019-09" db="EMBL/GenBank/DDBJ databases">
        <title>Draft genome information of white flower Hibiscus syriacus.</title>
        <authorList>
            <person name="Kim Y.-M."/>
        </authorList>
    </citation>
    <scope>NUCLEOTIDE SEQUENCE [LARGE SCALE GENOMIC DNA]</scope>
    <source>
        <strain evidence="2">YM2019G1</strain>
    </source>
</reference>
<organism evidence="2 3">
    <name type="scientific">Hibiscus syriacus</name>
    <name type="common">Rose of Sharon</name>
    <dbReference type="NCBI Taxonomy" id="106335"/>
    <lineage>
        <taxon>Eukaryota</taxon>
        <taxon>Viridiplantae</taxon>
        <taxon>Streptophyta</taxon>
        <taxon>Embryophyta</taxon>
        <taxon>Tracheophyta</taxon>
        <taxon>Spermatophyta</taxon>
        <taxon>Magnoliopsida</taxon>
        <taxon>eudicotyledons</taxon>
        <taxon>Gunneridae</taxon>
        <taxon>Pentapetalae</taxon>
        <taxon>rosids</taxon>
        <taxon>malvids</taxon>
        <taxon>Malvales</taxon>
        <taxon>Malvaceae</taxon>
        <taxon>Malvoideae</taxon>
        <taxon>Hibiscus</taxon>
    </lineage>
</organism>
<dbReference type="Proteomes" id="UP000436088">
    <property type="component" value="Unassembled WGS sequence"/>
</dbReference>
<accession>A0A6A2Z1V9</accession>
<comment type="caution">
    <text evidence="2">The sequence shown here is derived from an EMBL/GenBank/DDBJ whole genome shotgun (WGS) entry which is preliminary data.</text>
</comment>
<keyword evidence="3" id="KW-1185">Reference proteome</keyword>